<dbReference type="PANTHER" id="PTHR35102:SF1">
    <property type="entry name" value="E3 UBIQUITIN-PROTEIN LIGASE"/>
    <property type="match status" value="1"/>
</dbReference>
<reference evidence="2 3" key="1">
    <citation type="submission" date="2024-01" db="EMBL/GenBank/DDBJ databases">
        <title>The complete chloroplast genome sequence of Lithospermum erythrorhizon: insights into the phylogenetic relationship among Boraginaceae species and the maternal lineages of purple gromwells.</title>
        <authorList>
            <person name="Okada T."/>
            <person name="Watanabe K."/>
        </authorList>
    </citation>
    <scope>NUCLEOTIDE SEQUENCE [LARGE SCALE GENOMIC DNA]</scope>
</reference>
<proteinExistence type="predicted"/>
<keyword evidence="2" id="KW-0436">Ligase</keyword>
<evidence type="ECO:0000256" key="1">
    <source>
        <dbReference type="SAM" id="Phobius"/>
    </source>
</evidence>
<keyword evidence="1" id="KW-0472">Membrane</keyword>
<dbReference type="GO" id="GO:0016874">
    <property type="term" value="F:ligase activity"/>
    <property type="evidence" value="ECO:0007669"/>
    <property type="project" value="UniProtKB-KW"/>
</dbReference>
<feature type="transmembrane region" description="Helical" evidence="1">
    <location>
        <begin position="75"/>
        <end position="95"/>
    </location>
</feature>
<feature type="transmembrane region" description="Helical" evidence="1">
    <location>
        <begin position="134"/>
        <end position="160"/>
    </location>
</feature>
<evidence type="ECO:0000313" key="3">
    <source>
        <dbReference type="Proteomes" id="UP001454036"/>
    </source>
</evidence>
<evidence type="ECO:0000313" key="2">
    <source>
        <dbReference type="EMBL" id="GAA0175029.1"/>
    </source>
</evidence>
<feature type="transmembrane region" description="Helical" evidence="1">
    <location>
        <begin position="42"/>
        <end position="68"/>
    </location>
</feature>
<keyword evidence="1" id="KW-1133">Transmembrane helix</keyword>
<dbReference type="PANTHER" id="PTHR35102">
    <property type="entry name" value="E3 UBIQUITIN-PROTEIN LIGASE"/>
    <property type="match status" value="1"/>
</dbReference>
<organism evidence="2 3">
    <name type="scientific">Lithospermum erythrorhizon</name>
    <name type="common">Purple gromwell</name>
    <name type="synonym">Lithospermum officinale var. erythrorhizon</name>
    <dbReference type="NCBI Taxonomy" id="34254"/>
    <lineage>
        <taxon>Eukaryota</taxon>
        <taxon>Viridiplantae</taxon>
        <taxon>Streptophyta</taxon>
        <taxon>Embryophyta</taxon>
        <taxon>Tracheophyta</taxon>
        <taxon>Spermatophyta</taxon>
        <taxon>Magnoliopsida</taxon>
        <taxon>eudicotyledons</taxon>
        <taxon>Gunneridae</taxon>
        <taxon>Pentapetalae</taxon>
        <taxon>asterids</taxon>
        <taxon>lamiids</taxon>
        <taxon>Boraginales</taxon>
        <taxon>Boraginaceae</taxon>
        <taxon>Boraginoideae</taxon>
        <taxon>Lithospermeae</taxon>
        <taxon>Lithospermum</taxon>
    </lineage>
</organism>
<keyword evidence="1" id="KW-0812">Transmembrane</keyword>
<protein>
    <submittedName>
        <fullName evidence="2">Ubiquitin-protein ligase</fullName>
    </submittedName>
</protein>
<gene>
    <name evidence="2" type="ORF">LIER_28288</name>
</gene>
<dbReference type="AlphaFoldDB" id="A0AAV3RGV1"/>
<accession>A0AAV3RGV1</accession>
<keyword evidence="3" id="KW-1185">Reference proteome</keyword>
<dbReference type="EMBL" id="BAABME010009363">
    <property type="protein sequence ID" value="GAA0175029.1"/>
    <property type="molecule type" value="Genomic_DNA"/>
</dbReference>
<name>A0AAV3RGV1_LITER</name>
<dbReference type="Proteomes" id="UP001454036">
    <property type="component" value="Unassembled WGS sequence"/>
</dbReference>
<sequence>MTEVLNSFNLVVVPWFQAKIIDPLVQIIQRGTEPKQLAFSGALGIALGLFPIVGVTVFLCGLAIAVLGSHCHAPTVLLANFAATPIELSLIIPFLRFGELISGGAHFPLTSNAFKKVLTGQASREVVYSIFHALLGWLVAVPFIMALLYVLLLPCFAILVRRFSDVPSSPRAPLLSLVPL</sequence>
<comment type="caution">
    <text evidence="2">The sequence shown here is derived from an EMBL/GenBank/DDBJ whole genome shotgun (WGS) entry which is preliminary data.</text>
</comment>